<reference evidence="3" key="1">
    <citation type="submission" date="2020-04" db="EMBL/GenBank/DDBJ databases">
        <authorList>
            <person name="Chiriac C."/>
            <person name="Salcher M."/>
            <person name="Ghai R."/>
            <person name="Kavagutti S V."/>
        </authorList>
    </citation>
    <scope>NUCLEOTIDE SEQUENCE</scope>
</reference>
<protein>
    <submittedName>
        <fullName evidence="3">Uncharacterized protein</fullName>
    </submittedName>
</protein>
<feature type="region of interest" description="Disordered" evidence="1">
    <location>
        <begin position="136"/>
        <end position="156"/>
    </location>
</feature>
<gene>
    <name evidence="2" type="ORF">UFOVP127_143</name>
    <name evidence="3" type="ORF">UFOVP276_6</name>
</gene>
<evidence type="ECO:0000313" key="2">
    <source>
        <dbReference type="EMBL" id="CAB4131539.1"/>
    </source>
</evidence>
<dbReference type="EMBL" id="LR796294">
    <property type="protein sequence ID" value="CAB4134749.1"/>
    <property type="molecule type" value="Genomic_DNA"/>
</dbReference>
<sequence length="156" mass="17994">MKKSLFRNIYILFMADASFCCGPRKQGQIYRPLVNLLRHVDEVVLLISRQRKQLRFLKKVRVYKDGLVGDEEGAGYAVFEMEHSETFQITDGDTWDPITIKAMFEREGICISNFDAIKKHFVHDTNYGRGDVCNYKPGTPMPPNRPQAPKSTRTYA</sequence>
<accession>A0A6J5LSP4</accession>
<organism evidence="3">
    <name type="scientific">uncultured Caudovirales phage</name>
    <dbReference type="NCBI Taxonomy" id="2100421"/>
    <lineage>
        <taxon>Viruses</taxon>
        <taxon>Duplodnaviria</taxon>
        <taxon>Heunggongvirae</taxon>
        <taxon>Uroviricota</taxon>
        <taxon>Caudoviricetes</taxon>
        <taxon>Peduoviridae</taxon>
        <taxon>Maltschvirus</taxon>
        <taxon>Maltschvirus maltsch</taxon>
    </lineage>
</organism>
<evidence type="ECO:0000313" key="3">
    <source>
        <dbReference type="EMBL" id="CAB4134749.1"/>
    </source>
</evidence>
<evidence type="ECO:0000256" key="1">
    <source>
        <dbReference type="SAM" id="MobiDB-lite"/>
    </source>
</evidence>
<dbReference type="EMBL" id="LR796249">
    <property type="protein sequence ID" value="CAB4131539.1"/>
    <property type="molecule type" value="Genomic_DNA"/>
</dbReference>
<name>A0A6J5LSP4_9CAUD</name>
<proteinExistence type="predicted"/>